<dbReference type="AlphaFoldDB" id="A0A1M3TNL2"/>
<dbReference type="VEuPathDB" id="FungiDB:ASPFODRAFT_43896"/>
<protein>
    <submittedName>
        <fullName evidence="1">Uncharacterized protein</fullName>
    </submittedName>
</protein>
<evidence type="ECO:0000313" key="2">
    <source>
        <dbReference type="Proteomes" id="UP000184063"/>
    </source>
</evidence>
<proteinExistence type="predicted"/>
<name>A0A1M3TNL2_ASPLC</name>
<organism evidence="1 2">
    <name type="scientific">Aspergillus luchuensis (strain CBS 106.47)</name>
    <dbReference type="NCBI Taxonomy" id="1137211"/>
    <lineage>
        <taxon>Eukaryota</taxon>
        <taxon>Fungi</taxon>
        <taxon>Dikarya</taxon>
        <taxon>Ascomycota</taxon>
        <taxon>Pezizomycotina</taxon>
        <taxon>Eurotiomycetes</taxon>
        <taxon>Eurotiomycetidae</taxon>
        <taxon>Eurotiales</taxon>
        <taxon>Aspergillaceae</taxon>
        <taxon>Aspergillus</taxon>
        <taxon>Aspergillus subgen. Circumdati</taxon>
    </lineage>
</organism>
<reference evidence="2" key="1">
    <citation type="journal article" date="2017" name="Genome Biol.">
        <title>Comparative genomics reveals high biological diversity and specific adaptations in the industrially and medically important fungal genus Aspergillus.</title>
        <authorList>
            <person name="de Vries R.P."/>
            <person name="Riley R."/>
            <person name="Wiebenga A."/>
            <person name="Aguilar-Osorio G."/>
            <person name="Amillis S."/>
            <person name="Uchima C.A."/>
            <person name="Anderluh G."/>
            <person name="Asadollahi M."/>
            <person name="Askin M."/>
            <person name="Barry K."/>
            <person name="Battaglia E."/>
            <person name="Bayram O."/>
            <person name="Benocci T."/>
            <person name="Braus-Stromeyer S.A."/>
            <person name="Caldana C."/>
            <person name="Canovas D."/>
            <person name="Cerqueira G.C."/>
            <person name="Chen F."/>
            <person name="Chen W."/>
            <person name="Choi C."/>
            <person name="Clum A."/>
            <person name="Dos Santos R.A."/>
            <person name="Damasio A.R."/>
            <person name="Diallinas G."/>
            <person name="Emri T."/>
            <person name="Fekete E."/>
            <person name="Flipphi M."/>
            <person name="Freyberg S."/>
            <person name="Gallo A."/>
            <person name="Gournas C."/>
            <person name="Habgood R."/>
            <person name="Hainaut M."/>
            <person name="Harispe M.L."/>
            <person name="Henrissat B."/>
            <person name="Hilden K.S."/>
            <person name="Hope R."/>
            <person name="Hossain A."/>
            <person name="Karabika E."/>
            <person name="Karaffa L."/>
            <person name="Karanyi Z."/>
            <person name="Krasevec N."/>
            <person name="Kuo A."/>
            <person name="Kusch H."/>
            <person name="LaButti K."/>
            <person name="Lagendijk E.L."/>
            <person name="Lapidus A."/>
            <person name="Levasseur A."/>
            <person name="Lindquist E."/>
            <person name="Lipzen A."/>
            <person name="Logrieco A.F."/>
            <person name="MacCabe A."/>
            <person name="Maekelae M.R."/>
            <person name="Malavazi I."/>
            <person name="Melin P."/>
            <person name="Meyer V."/>
            <person name="Mielnichuk N."/>
            <person name="Miskei M."/>
            <person name="Molnar A.P."/>
            <person name="Mule G."/>
            <person name="Ngan C.Y."/>
            <person name="Orejas M."/>
            <person name="Orosz E."/>
            <person name="Ouedraogo J.P."/>
            <person name="Overkamp K.M."/>
            <person name="Park H.-S."/>
            <person name="Perrone G."/>
            <person name="Piumi F."/>
            <person name="Punt P.J."/>
            <person name="Ram A.F."/>
            <person name="Ramon A."/>
            <person name="Rauscher S."/>
            <person name="Record E."/>
            <person name="Riano-Pachon D.M."/>
            <person name="Robert V."/>
            <person name="Roehrig J."/>
            <person name="Ruller R."/>
            <person name="Salamov A."/>
            <person name="Salih N.S."/>
            <person name="Samson R.A."/>
            <person name="Sandor E."/>
            <person name="Sanguinetti M."/>
            <person name="Schuetze T."/>
            <person name="Sepcic K."/>
            <person name="Shelest E."/>
            <person name="Sherlock G."/>
            <person name="Sophianopoulou V."/>
            <person name="Squina F.M."/>
            <person name="Sun H."/>
            <person name="Susca A."/>
            <person name="Todd R.B."/>
            <person name="Tsang A."/>
            <person name="Unkles S.E."/>
            <person name="van de Wiele N."/>
            <person name="van Rossen-Uffink D."/>
            <person name="Oliveira J.V."/>
            <person name="Vesth T.C."/>
            <person name="Visser J."/>
            <person name="Yu J.-H."/>
            <person name="Zhou M."/>
            <person name="Andersen M.R."/>
            <person name="Archer D.B."/>
            <person name="Baker S.E."/>
            <person name="Benoit I."/>
            <person name="Brakhage A.A."/>
            <person name="Braus G.H."/>
            <person name="Fischer R."/>
            <person name="Frisvad J.C."/>
            <person name="Goldman G.H."/>
            <person name="Houbraken J."/>
            <person name="Oakley B."/>
            <person name="Pocsi I."/>
            <person name="Scazzocchio C."/>
            <person name="Seiboth B."/>
            <person name="vanKuyk P.A."/>
            <person name="Wortman J."/>
            <person name="Dyer P.S."/>
            <person name="Grigoriev I.V."/>
        </authorList>
    </citation>
    <scope>NUCLEOTIDE SEQUENCE [LARGE SCALE GENOMIC DNA]</scope>
    <source>
        <strain evidence="2">CBS 106.47</strain>
    </source>
</reference>
<sequence length="57" mass="6358">MIGPPVHARCIQQVQVLDQEVSMPRRIALFASPAIQYQLESESHTPGGMQLSRLEVN</sequence>
<gene>
    <name evidence="1" type="ORF">ASPFODRAFT_43896</name>
</gene>
<dbReference type="EMBL" id="KV878239">
    <property type="protein sequence ID" value="OJZ88251.1"/>
    <property type="molecule type" value="Genomic_DNA"/>
</dbReference>
<accession>A0A1M3TNL2</accession>
<evidence type="ECO:0000313" key="1">
    <source>
        <dbReference type="EMBL" id="OJZ88251.1"/>
    </source>
</evidence>
<dbReference type="Proteomes" id="UP000184063">
    <property type="component" value="Unassembled WGS sequence"/>
</dbReference>